<dbReference type="PANTHER" id="PTHR12327">
    <property type="entry name" value="ALPHA-TUBULIN N-ACETYLTRANSFERASE 1"/>
    <property type="match status" value="1"/>
</dbReference>
<dbReference type="AlphaFoldDB" id="A0A6P3I6E3"/>
<dbReference type="Proteomes" id="UP000515208">
    <property type="component" value="Unplaced"/>
</dbReference>
<dbReference type="CTD" id="79969"/>
<dbReference type="RefSeq" id="XP_010846500.1">
    <property type="nucleotide sequence ID" value="XM_010848198.1"/>
</dbReference>
<keyword evidence="7" id="KW-0966">Cell projection</keyword>
<dbReference type="GO" id="GO:0005737">
    <property type="term" value="C:cytoplasm"/>
    <property type="evidence" value="ECO:0007669"/>
    <property type="project" value="UniProtKB-SubCell"/>
</dbReference>
<dbReference type="GeneID" id="104994570"/>
<protein>
    <recommendedName>
        <fullName evidence="7">Alpha-tubulin N-acetyltransferase 1</fullName>
        <shortName evidence="7">Alpha-TAT</shortName>
        <shortName evidence="7">Alpha-TAT1</shortName>
        <shortName evidence="7">TAT</shortName>
        <ecNumber evidence="7">2.3.1.108</ecNumber>
    </recommendedName>
    <alternativeName>
        <fullName evidence="7">Acetyltransferase mec-17 homolog</fullName>
    </alternativeName>
</protein>
<keyword evidence="2 7" id="KW-0168">Coated pit</keyword>
<dbReference type="GO" id="GO:0030424">
    <property type="term" value="C:axon"/>
    <property type="evidence" value="ECO:0007669"/>
    <property type="project" value="UniProtKB-SubCell"/>
</dbReference>
<keyword evidence="7" id="KW-0963">Cytoplasm</keyword>
<keyword evidence="10" id="KW-1185">Reference proteome</keyword>
<dbReference type="KEGG" id="bbis:104994570"/>
<dbReference type="GO" id="GO:0005819">
    <property type="term" value="C:spindle"/>
    <property type="evidence" value="ECO:0007669"/>
    <property type="project" value="UniProtKB-SubCell"/>
</dbReference>
<evidence type="ECO:0000256" key="4">
    <source>
        <dbReference type="ARBA" id="ARBA00051998"/>
    </source>
</evidence>
<dbReference type="GO" id="GO:0048666">
    <property type="term" value="P:neuron development"/>
    <property type="evidence" value="ECO:0007669"/>
    <property type="project" value="UniProtKB-UniRule"/>
</dbReference>
<dbReference type="Gene3D" id="3.40.630.30">
    <property type="match status" value="1"/>
</dbReference>
<dbReference type="Pfam" id="PF05301">
    <property type="entry name" value="Acetyltransf_16"/>
    <property type="match status" value="1"/>
</dbReference>
<reference evidence="11" key="1">
    <citation type="submission" date="2025-08" db="UniProtKB">
        <authorList>
            <consortium name="RefSeq"/>
        </authorList>
    </citation>
    <scope>IDENTIFICATION</scope>
    <source>
        <tissue evidence="11">Blood</tissue>
    </source>
</reference>
<evidence type="ECO:0000256" key="6">
    <source>
        <dbReference type="ARBA" id="ARBA00063317"/>
    </source>
</evidence>
<keyword evidence="7" id="KW-0007">Acetylation</keyword>
<dbReference type="GO" id="GO:0070507">
    <property type="term" value="P:regulation of microtubule cytoskeleton organization"/>
    <property type="evidence" value="ECO:0007669"/>
    <property type="project" value="UniProtKB-UniRule"/>
</dbReference>
<feature type="modified residue" description="N6-acetyllysine; by autocatalysis" evidence="7">
    <location>
        <position position="222"/>
    </location>
</feature>
<proteinExistence type="inferred from homology"/>
<name>A0A6P3I6E3_BISBB</name>
<evidence type="ECO:0000256" key="7">
    <source>
        <dbReference type="HAMAP-Rule" id="MF_03130"/>
    </source>
</evidence>
<comment type="PTM">
    <text evidence="7">Autoacetylation strongly increases tubulin acetylation.</text>
</comment>
<feature type="binding site" evidence="7">
    <location>
        <begin position="236"/>
        <end position="245"/>
    </location>
    <ligand>
        <name>acetyl-CoA</name>
        <dbReference type="ChEBI" id="CHEBI:57288"/>
    </ligand>
</feature>
<evidence type="ECO:0000256" key="5">
    <source>
        <dbReference type="ARBA" id="ARBA00054822"/>
    </source>
</evidence>
<accession>A0A6P3I6E3</accession>
<keyword evidence="1 7" id="KW-0808">Transferase</keyword>
<dbReference type="Gene3D" id="6.20.370.120">
    <property type="match status" value="1"/>
</dbReference>
<dbReference type="PROSITE" id="PS51730">
    <property type="entry name" value="GNAT_ATAT"/>
    <property type="match status" value="1"/>
</dbReference>
<evidence type="ECO:0000256" key="1">
    <source>
        <dbReference type="ARBA" id="ARBA00022679"/>
    </source>
</evidence>
<evidence type="ECO:0000256" key="2">
    <source>
        <dbReference type="ARBA" id="ARBA00023176"/>
    </source>
</evidence>
<feature type="region of interest" description="Disordered" evidence="8">
    <location>
        <begin position="273"/>
        <end position="310"/>
    </location>
</feature>
<dbReference type="OrthoDB" id="447510at2759"/>
<feature type="region of interest" description="Disordered" evidence="8">
    <location>
        <begin position="329"/>
        <end position="360"/>
    </location>
</feature>
<feature type="binding site" evidence="7">
    <location>
        <begin position="200"/>
        <end position="213"/>
    </location>
    <ligand>
        <name>acetyl-CoA</name>
        <dbReference type="ChEBI" id="CHEBI:57288"/>
    </ligand>
</feature>
<evidence type="ECO:0000256" key="3">
    <source>
        <dbReference type="ARBA" id="ARBA00023315"/>
    </source>
</evidence>
<dbReference type="CDD" id="cd04301">
    <property type="entry name" value="NAT_SF"/>
    <property type="match status" value="1"/>
</dbReference>
<keyword evidence="7" id="KW-0965">Cell junction</keyword>
<comment type="subcellular location">
    <subcellularLocation>
        <location evidence="7">Cytoplasm</location>
    </subcellularLocation>
    <subcellularLocation>
        <location evidence="7">Membrane</location>
        <location evidence="7">Clathrin-coated pit</location>
    </subcellularLocation>
    <subcellularLocation>
        <location evidence="7">Cell junction</location>
        <location evidence="7">Focal adhesion</location>
    </subcellularLocation>
    <subcellularLocation>
        <location evidence="7">Cell projection</location>
        <location evidence="7">Axon</location>
    </subcellularLocation>
    <subcellularLocation>
        <location evidence="7">Cytoplasm</location>
        <location evidence="7">Cytoskeleton</location>
    </subcellularLocation>
    <subcellularLocation>
        <location evidence="7">Cytoplasm</location>
        <location evidence="7">Cytoskeleton</location>
        <location evidence="7">Spindle</location>
    </subcellularLocation>
</comment>
<dbReference type="FunFam" id="3.40.630.30:FF:000060">
    <property type="entry name" value="Alpha-tubulin N-acetyltransferase 1"/>
    <property type="match status" value="1"/>
</dbReference>
<dbReference type="InterPro" id="IPR038746">
    <property type="entry name" value="Atat"/>
</dbReference>
<comment type="catalytic activity">
    <reaction evidence="4 7">
        <text>L-lysyl-[alpha-tubulin] + acetyl-CoA = N(6)-acetyl-L-lysyl-[alpha-tubulin] + CoA + H(+)</text>
        <dbReference type="Rhea" id="RHEA:15277"/>
        <dbReference type="Rhea" id="RHEA-COMP:11278"/>
        <dbReference type="Rhea" id="RHEA-COMP:11279"/>
        <dbReference type="ChEBI" id="CHEBI:15378"/>
        <dbReference type="ChEBI" id="CHEBI:29969"/>
        <dbReference type="ChEBI" id="CHEBI:57287"/>
        <dbReference type="ChEBI" id="CHEBI:57288"/>
        <dbReference type="ChEBI" id="CHEBI:61930"/>
        <dbReference type="EC" id="2.3.1.108"/>
    </reaction>
</comment>
<feature type="compositionally biased region" description="Low complexity" evidence="8">
    <location>
        <begin position="476"/>
        <end position="486"/>
    </location>
</feature>
<keyword evidence="7" id="KW-0206">Cytoskeleton</keyword>
<feature type="modified residue" description="N6-acetyllysine; by autocatalysis" evidence="7">
    <location>
        <position position="132"/>
    </location>
</feature>
<comment type="subunit">
    <text evidence="6 7">Component of the BBSome complex. Interacts with AP2 alpha-adaptins, including AP2A2, but not with AP1 gamma-adaptin (AP1G1/AP1G2); this interaction is required for efficient alpha-tubulin acetylation, hence clathrin-coated pits are sites of microtubule acetylation.</text>
</comment>
<comment type="similarity">
    <text evidence="7">Belongs to the acetyltransferase ATAT1 family.</text>
</comment>
<gene>
    <name evidence="7 11" type="primary">ATAT1</name>
    <name evidence="7" type="synonym">MEC17</name>
</gene>
<feature type="domain" description="N-acetyltransferase" evidence="9">
    <location>
        <begin position="77"/>
        <end position="266"/>
    </location>
</feature>
<dbReference type="InterPro" id="IPR007965">
    <property type="entry name" value="GNAT_ATAT"/>
</dbReference>
<dbReference type="GO" id="GO:0005905">
    <property type="term" value="C:clathrin-coated pit"/>
    <property type="evidence" value="ECO:0007669"/>
    <property type="project" value="UniProtKB-SubCell"/>
</dbReference>
<organism evidence="10 11">
    <name type="scientific">Bison bison bison</name>
    <name type="common">North American plains bison</name>
    <dbReference type="NCBI Taxonomy" id="43346"/>
    <lineage>
        <taxon>Eukaryota</taxon>
        <taxon>Metazoa</taxon>
        <taxon>Chordata</taxon>
        <taxon>Craniata</taxon>
        <taxon>Vertebrata</taxon>
        <taxon>Euteleostomi</taxon>
        <taxon>Mammalia</taxon>
        <taxon>Eutheria</taxon>
        <taxon>Laurasiatheria</taxon>
        <taxon>Artiodactyla</taxon>
        <taxon>Ruminantia</taxon>
        <taxon>Pecora</taxon>
        <taxon>Bovidae</taxon>
        <taxon>Bovinae</taxon>
        <taxon>Bison</taxon>
    </lineage>
</organism>
<dbReference type="EC" id="2.3.1.108" evidence="7"/>
<keyword evidence="7" id="KW-0472">Membrane</keyword>
<feature type="site" description="Crucial for catalytic activity" evidence="7">
    <location>
        <position position="134"/>
    </location>
</feature>
<dbReference type="HAMAP" id="MF_03130">
    <property type="entry name" value="mec17"/>
    <property type="match status" value="1"/>
</dbReference>
<evidence type="ECO:0000313" key="10">
    <source>
        <dbReference type="Proteomes" id="UP000515208"/>
    </source>
</evidence>
<dbReference type="GO" id="GO:0019799">
    <property type="term" value="F:tubulin N-acetyltransferase activity"/>
    <property type="evidence" value="ECO:0007669"/>
    <property type="project" value="UniProtKB-UniRule"/>
</dbReference>
<keyword evidence="3 7" id="KW-0012">Acyltransferase</keyword>
<evidence type="ECO:0000313" key="11">
    <source>
        <dbReference type="RefSeq" id="XP_010846500.1"/>
    </source>
</evidence>
<evidence type="ECO:0000256" key="8">
    <source>
        <dbReference type="SAM" id="MobiDB-lite"/>
    </source>
</evidence>
<feature type="region of interest" description="Disordered" evidence="8">
    <location>
        <begin position="467"/>
        <end position="486"/>
    </location>
</feature>
<dbReference type="PANTHER" id="PTHR12327:SF0">
    <property type="entry name" value="ALPHA-TUBULIN N-ACETYLTRANSFERASE 1"/>
    <property type="match status" value="1"/>
</dbReference>
<evidence type="ECO:0000259" key="9">
    <source>
        <dbReference type="PROSITE" id="PS51730"/>
    </source>
</evidence>
<dbReference type="GO" id="GO:0005925">
    <property type="term" value="C:focal adhesion"/>
    <property type="evidence" value="ECO:0007669"/>
    <property type="project" value="UniProtKB-SubCell"/>
</dbReference>
<sequence length="512" mass="57135">MGGEDGLSAVAKRQLFWQEDWGLRGQLLRYRRMVEEGSAGRGGPLGTCRRGRGNTDCGGRGGSDVARGGSDRAQWAMEFPFDVDALLPERITVLDQHLRPPARRPGTTTPARVDLQQQIMTIVDELGKASAKAQHLPAPITSASRMQSNRHVMYILKDTSARPAGKGAIVGFLKVGYKKLFVLDDREAHNEVEPLCILDFYIHESLQRHGHGRELFQHMLQKERVEPHQLAIDRPSQKLLKFLNKHYNLETTVPQVNNFVIFEGFFAHQHRPPATSLRATRHSRAAALDPMPAAPARKLPPKRAEGDIKPYSSSDREFLKVAVEPPWPLNRAPRRATPPAHPPPRSSSLGNSPERGPLRPFVPEQELLRSLRLCPQLPPLCSCAVLLFFSPDCSIPTHLSSCSLFPIISHFFYSGTPPGLVAQSCSYSRHGRLNSSCPNTGNQELKQGEQETENRCAIEEQVLSQHGSGEEPMHTVPPQAQVPPAQAWTMGGDMFNARFIRNLHERRSTRPW</sequence>
<dbReference type="GO" id="GO:0005874">
    <property type="term" value="C:microtubule"/>
    <property type="evidence" value="ECO:0007669"/>
    <property type="project" value="InterPro"/>
</dbReference>
<feature type="compositionally biased region" description="Low complexity" evidence="8">
    <location>
        <begin position="285"/>
        <end position="297"/>
    </location>
</feature>
<comment type="function">
    <text evidence="5 7">Specifically acetylates 'Lys-40' in alpha-tubulin on the lumenal side of microtubules. Promotes microtubule destabilization and accelerates microtubule dynamics; this activity may be independent of acetylation activity. Acetylates alpha-tubulin with a slow enzymatic rate, due to a catalytic site that is not optimized for acetyl transfer. Enters the microtubule through each end and diffuses quickly throughout the lumen of microtubules. Acetylates only long/old microtubules because of its slow acetylation rate since it does not have time to act on dynamically unstable microtubules before the enzyme is released. Required for normal sperm flagellar function. Promotes directional cell locomotion and chemotaxis, through AP2A2-dependent acetylation of alpha-tubulin at clathrin-coated pits that are concentrated at the leading edge of migrating cells. May facilitate primary cilium assembly.</text>
</comment>